<name>A0ABR1JSU8_9AGAR</name>
<gene>
    <name evidence="1" type="ORF">VKT23_005461</name>
</gene>
<evidence type="ECO:0000313" key="1">
    <source>
        <dbReference type="EMBL" id="KAK7465483.1"/>
    </source>
</evidence>
<keyword evidence="2" id="KW-1185">Reference proteome</keyword>
<proteinExistence type="predicted"/>
<evidence type="ECO:0000313" key="2">
    <source>
        <dbReference type="Proteomes" id="UP001498398"/>
    </source>
</evidence>
<reference evidence="1 2" key="1">
    <citation type="submission" date="2024-01" db="EMBL/GenBank/DDBJ databases">
        <title>A draft genome for the cacao thread blight pathogen Marasmiellus scandens.</title>
        <authorList>
            <person name="Baruah I.K."/>
            <person name="Leung J."/>
            <person name="Bukari Y."/>
            <person name="Amoako-Attah I."/>
            <person name="Meinhardt L.W."/>
            <person name="Bailey B.A."/>
            <person name="Cohen S.P."/>
        </authorList>
    </citation>
    <scope>NUCLEOTIDE SEQUENCE [LARGE SCALE GENOMIC DNA]</scope>
    <source>
        <strain evidence="1 2">GH-19</strain>
    </source>
</reference>
<comment type="caution">
    <text evidence="1">The sequence shown here is derived from an EMBL/GenBank/DDBJ whole genome shotgun (WGS) entry which is preliminary data.</text>
</comment>
<organism evidence="1 2">
    <name type="scientific">Marasmiellus scandens</name>
    <dbReference type="NCBI Taxonomy" id="2682957"/>
    <lineage>
        <taxon>Eukaryota</taxon>
        <taxon>Fungi</taxon>
        <taxon>Dikarya</taxon>
        <taxon>Basidiomycota</taxon>
        <taxon>Agaricomycotina</taxon>
        <taxon>Agaricomycetes</taxon>
        <taxon>Agaricomycetidae</taxon>
        <taxon>Agaricales</taxon>
        <taxon>Marasmiineae</taxon>
        <taxon>Omphalotaceae</taxon>
        <taxon>Marasmiellus</taxon>
    </lineage>
</organism>
<accession>A0ABR1JSU8</accession>
<dbReference type="EMBL" id="JBANRG010000006">
    <property type="protein sequence ID" value="KAK7465483.1"/>
    <property type="molecule type" value="Genomic_DNA"/>
</dbReference>
<sequence>MSSHLKRIRVGSKIHTGFAWLGHGTIIQQAHAQQFLSLMNILNASTEELKMADNYFTLLSNSFPQVWLDQGIELGGGQPFTVGEEGDDRNKRHILRATQMLDQLLDCTSPPCIKTDDVLPYVALDDGDQQTITRTPCIGTPCVLETSISPFIDHLRLDAPSATSLLEIESVNRKSVNEDMPDYLQNPFSHAVDSNPKTAFCASKGAKANDSIVLDLLQQTPKWKHTDLVILVDKVSEEILVQALAIESAHAGGEWVSLLSFYLACKA</sequence>
<dbReference type="Proteomes" id="UP001498398">
    <property type="component" value="Unassembled WGS sequence"/>
</dbReference>
<protein>
    <submittedName>
        <fullName evidence="1">Uncharacterized protein</fullName>
    </submittedName>
</protein>